<dbReference type="InParanoid" id="A0A1V9Y1B4"/>
<sequence length="191" mass="19808">MDGVGSGAESKVGLQRKSADNLLDEPRQLTAELGAKKKPQQSNKPFNANHWLIQEAEMRRQLEAQNIGYTGQTFSQLMKPVAVGYAGHNASSAGGVSRGLTHTNQPATSTANSMLLHSGPISNRVNPNVNNISVASENAAPTVAGVGSVPVMPAVSGPQRKTAVSQNGPSPTNMVTPAMSDSVPELGISGK</sequence>
<name>A0A1V9Y1B4_9ACAR</name>
<keyword evidence="3" id="KW-1185">Reference proteome</keyword>
<gene>
    <name evidence="2" type="ORF">BIW11_00143</name>
</gene>
<comment type="caution">
    <text evidence="2">The sequence shown here is derived from an EMBL/GenBank/DDBJ whole genome shotgun (WGS) entry which is preliminary data.</text>
</comment>
<proteinExistence type="predicted"/>
<evidence type="ECO:0000256" key="1">
    <source>
        <dbReference type="SAM" id="MobiDB-lite"/>
    </source>
</evidence>
<dbReference type="EMBL" id="MNPL01001038">
    <property type="protein sequence ID" value="OQR79501.1"/>
    <property type="molecule type" value="Genomic_DNA"/>
</dbReference>
<accession>A0A1V9Y1B4</accession>
<reference evidence="2 3" key="1">
    <citation type="journal article" date="2017" name="Gigascience">
        <title>Draft genome of the honey bee ectoparasitic mite, Tropilaelaps mercedesae, is shaped by the parasitic life history.</title>
        <authorList>
            <person name="Dong X."/>
            <person name="Armstrong S.D."/>
            <person name="Xia D."/>
            <person name="Makepeace B.L."/>
            <person name="Darby A.C."/>
            <person name="Kadowaki T."/>
        </authorList>
    </citation>
    <scope>NUCLEOTIDE SEQUENCE [LARGE SCALE GENOMIC DNA]</scope>
    <source>
        <strain evidence="2">Wuxi-XJTLU</strain>
    </source>
</reference>
<organism evidence="2 3">
    <name type="scientific">Tropilaelaps mercedesae</name>
    <dbReference type="NCBI Taxonomy" id="418985"/>
    <lineage>
        <taxon>Eukaryota</taxon>
        <taxon>Metazoa</taxon>
        <taxon>Ecdysozoa</taxon>
        <taxon>Arthropoda</taxon>
        <taxon>Chelicerata</taxon>
        <taxon>Arachnida</taxon>
        <taxon>Acari</taxon>
        <taxon>Parasitiformes</taxon>
        <taxon>Mesostigmata</taxon>
        <taxon>Gamasina</taxon>
        <taxon>Dermanyssoidea</taxon>
        <taxon>Laelapidae</taxon>
        <taxon>Tropilaelaps</taxon>
    </lineage>
</organism>
<feature type="region of interest" description="Disordered" evidence="1">
    <location>
        <begin position="158"/>
        <end position="191"/>
    </location>
</feature>
<protein>
    <submittedName>
        <fullName evidence="2">LIM and calponin homology domains-containing protein 1-like</fullName>
    </submittedName>
</protein>
<evidence type="ECO:0000313" key="3">
    <source>
        <dbReference type="Proteomes" id="UP000192247"/>
    </source>
</evidence>
<dbReference type="AlphaFoldDB" id="A0A1V9Y1B4"/>
<feature type="compositionally biased region" description="Polar residues" evidence="1">
    <location>
        <begin position="162"/>
        <end position="175"/>
    </location>
</feature>
<evidence type="ECO:0000313" key="2">
    <source>
        <dbReference type="EMBL" id="OQR79501.1"/>
    </source>
</evidence>
<feature type="region of interest" description="Disordered" evidence="1">
    <location>
        <begin position="1"/>
        <end position="47"/>
    </location>
</feature>
<dbReference type="Proteomes" id="UP000192247">
    <property type="component" value="Unassembled WGS sequence"/>
</dbReference>